<dbReference type="RefSeq" id="WP_377800181.1">
    <property type="nucleotide sequence ID" value="NZ_JBHSLW010000034.1"/>
</dbReference>
<sequence length="253" mass="27353">MSKWKIALILLIGAIYAVSLTACGESFGTYHFRLTIEADTPEGVRSGSGVMSVSYGRGPRWAAGIGGGNAYARLRGEAVFFDLGNGRNVVMLIAHGARAESGFEMRWLPVTALTGAVQGWGSTDALAALQSKGLRLEGKVELPPPLIPTLATFSEVNDPTTMRQLGPSEFPYYFGKGYTFKRATLEIVSSGIWPFSLLPLPWPRWLFGYPITRGIKDRLPALNVPDGPNTAFRSARLTFGGVGNGESAFRTNY</sequence>
<evidence type="ECO:0000313" key="2">
    <source>
        <dbReference type="Proteomes" id="UP001596053"/>
    </source>
</evidence>
<dbReference type="PROSITE" id="PS51257">
    <property type="entry name" value="PROKAR_LIPOPROTEIN"/>
    <property type="match status" value="1"/>
</dbReference>
<gene>
    <name evidence="1" type="ORF">ACFPOB_20155</name>
</gene>
<name>A0ABW0IUV2_9HYPH</name>
<organism evidence="1 2">
    <name type="scientific">Bosea eneae</name>
    <dbReference type="NCBI Taxonomy" id="151454"/>
    <lineage>
        <taxon>Bacteria</taxon>
        <taxon>Pseudomonadati</taxon>
        <taxon>Pseudomonadota</taxon>
        <taxon>Alphaproteobacteria</taxon>
        <taxon>Hyphomicrobiales</taxon>
        <taxon>Boseaceae</taxon>
        <taxon>Bosea</taxon>
    </lineage>
</organism>
<protein>
    <recommendedName>
        <fullName evidence="3">Lipoprotein</fullName>
    </recommendedName>
</protein>
<proteinExistence type="predicted"/>
<comment type="caution">
    <text evidence="1">The sequence shown here is derived from an EMBL/GenBank/DDBJ whole genome shotgun (WGS) entry which is preliminary data.</text>
</comment>
<accession>A0ABW0IUV2</accession>
<reference evidence="2" key="1">
    <citation type="journal article" date="2019" name="Int. J. Syst. Evol. Microbiol.">
        <title>The Global Catalogue of Microorganisms (GCM) 10K type strain sequencing project: providing services to taxonomists for standard genome sequencing and annotation.</title>
        <authorList>
            <consortium name="The Broad Institute Genomics Platform"/>
            <consortium name="The Broad Institute Genome Sequencing Center for Infectious Disease"/>
            <person name="Wu L."/>
            <person name="Ma J."/>
        </authorList>
    </citation>
    <scope>NUCLEOTIDE SEQUENCE [LARGE SCALE GENOMIC DNA]</scope>
    <source>
        <strain evidence="2">NCAIM B.01391</strain>
    </source>
</reference>
<keyword evidence="2" id="KW-1185">Reference proteome</keyword>
<evidence type="ECO:0008006" key="3">
    <source>
        <dbReference type="Google" id="ProtNLM"/>
    </source>
</evidence>
<dbReference type="EMBL" id="JBHSLW010000034">
    <property type="protein sequence ID" value="MFC5421877.1"/>
    <property type="molecule type" value="Genomic_DNA"/>
</dbReference>
<dbReference type="Proteomes" id="UP001596053">
    <property type="component" value="Unassembled WGS sequence"/>
</dbReference>
<evidence type="ECO:0000313" key="1">
    <source>
        <dbReference type="EMBL" id="MFC5421877.1"/>
    </source>
</evidence>